<feature type="compositionally biased region" description="Polar residues" evidence="7">
    <location>
        <begin position="1268"/>
        <end position="1285"/>
    </location>
</feature>
<feature type="compositionally biased region" description="Polar residues" evidence="7">
    <location>
        <begin position="1083"/>
        <end position="1094"/>
    </location>
</feature>
<dbReference type="GO" id="GO:0043461">
    <property type="term" value="P:proton-transporting ATP synthase complex assembly"/>
    <property type="evidence" value="ECO:0007669"/>
    <property type="project" value="InterPro"/>
</dbReference>
<reference evidence="8" key="1">
    <citation type="journal article" date="2021" name="Mol. Plant Microbe Interact.">
        <title>Complete Genome Sequence of the Plant-Pathogenic Fungus Colletotrichum lupini.</title>
        <authorList>
            <person name="Baroncelli R."/>
            <person name="Pensec F."/>
            <person name="Da Lio D."/>
            <person name="Boufleur T."/>
            <person name="Vicente I."/>
            <person name="Sarrocco S."/>
            <person name="Picot A."/>
            <person name="Baraldi E."/>
            <person name="Sukno S."/>
            <person name="Thon M."/>
            <person name="Le Floch G."/>
        </authorList>
    </citation>
    <scope>NUCLEOTIDE SEQUENCE</scope>
    <source>
        <strain evidence="8">IMI 504893</strain>
    </source>
</reference>
<feature type="region of interest" description="Disordered" evidence="7">
    <location>
        <begin position="1221"/>
        <end position="1296"/>
    </location>
</feature>
<feature type="compositionally biased region" description="Low complexity" evidence="7">
    <location>
        <begin position="746"/>
        <end position="764"/>
    </location>
</feature>
<dbReference type="InterPro" id="IPR049150">
    <property type="entry name" value="EFR3_HEAT-like_rpt"/>
</dbReference>
<dbReference type="GO" id="GO:0072659">
    <property type="term" value="P:protein localization to plasma membrane"/>
    <property type="evidence" value="ECO:0007669"/>
    <property type="project" value="InterPro"/>
</dbReference>
<dbReference type="GO" id="GO:0005739">
    <property type="term" value="C:mitochondrion"/>
    <property type="evidence" value="ECO:0007669"/>
    <property type="project" value="UniProtKB-SubCell"/>
</dbReference>
<dbReference type="GeneID" id="73342845"/>
<evidence type="ECO:0000256" key="2">
    <source>
        <dbReference type="ARBA" id="ARBA00008231"/>
    </source>
</evidence>
<dbReference type="PANTHER" id="PTHR47766">
    <property type="entry name" value="PROTEIN EFR3"/>
    <property type="match status" value="1"/>
</dbReference>
<comment type="subcellular location">
    <subcellularLocation>
        <location evidence="1">Mitochondrion</location>
    </subcellularLocation>
</comment>
<proteinExistence type="inferred from homology"/>
<protein>
    <recommendedName>
        <fullName evidence="10">Protein EFR3</fullName>
    </recommendedName>
</protein>
<evidence type="ECO:0000256" key="6">
    <source>
        <dbReference type="ARBA" id="ARBA00023186"/>
    </source>
</evidence>
<dbReference type="SUPFAM" id="SSF160909">
    <property type="entry name" value="ATP12-like"/>
    <property type="match status" value="1"/>
</dbReference>
<sequence>MTSACTHEVEETIKVPRWLLSPAKFSLEGNFTLLSIQMQGFAFIRQRPPVGLESSDQAAYTKQTANAYPADSQSVGPGVVPRDCHLPIYTGTCPSWQITHFDVISTCAIAETTLLNNIFRLQPLIQRLIRILKLILYRVVLLIILRVVRSRLAINLEMYKILTGQLSPFAWYLTEHVHAYPPRQAPRAGLAWPGLDWNLFLSGLLSATPKLLLAGFYVTPAPFLFLTLSNASLFPCFLRSKPTKTATNFPNLTRRLSFPLSNLDAISLPSSTTDQQVQKCRPKHQVLVLKCYPRTNKGAVDVKPNSSELSYLLFYATSRRSKIQKIGAFLEKKTASDVWRQRIGNVQVTLRILTALIEKAPKDLPLVAPNVLKILDLILGSKDITMVESSIPTFEAFCENHDASSSFADQAYLAQYESIVRTYASLASTRENPGKGASSKPVLMRWRSAGLEAIRSVSSSEALSTVTGRQFDVIVPVILDNLWWDDDELLDTLLSRIQMEEKVQAEKLRRRTSVATVETNDTGDANPIALTGTAHDVDRLAEEDVGVLAMQCLKQIFVTPNRPQIHSATGALIQFIEDRIANGNTVVKPDEKLGQDHGWAISMYSAIARWAPVQDRYVILVTAMDHLSKAPVKDDNLKLHLSLTAMIGSLLRSDVNLIGLSAMDVLLGLVQHMKKLIQLPGGFGRTEGEPEEVVSTLQGSGDVFAQRRELLERIQLCIGDLATHVYYADQISDMISTILLRLKPSKSSSTSSSPQAEASEQPPSDDMTASQPQLETYLSRNVGKTAALKAIKNILLIANPRAQMSGNLNLSRNKVPLQVWENTHWLLRDPDGEVRKAYADALLTWLDRETTAADWKARDESSQHHRSSLKNSRELQPANVAQRAASNASNREKPSRHRSHFLQLLHIAIYDNALQYVDYDPDIVLLHVLLTKLVSQLGVNAVQYGLPMVFRLQEDIPDAELPVQKVRLGSLCHGYFWAVTEKFDIENSAVGRAITNEVIRRRSKHFWTEGVAIPPPALELLGTPGVPKLQTKLPATEVESEALLPFDDRASFVESIAVSYADTSISPPSSPPQSPGRNFSHPILSTSISTTPATPGSELPTAFREHMLTDWSRDAAMLALQAGSKSESLAGSKSGTMGTNRHHLTVNGANGHGQTGESSPLGSQRNLRPNSSQVAGGLSPMSKLRKSSVRSGVSPSPSDSSRGVVTSIDQLKMVLTGQVPATPIGTSAGVRHDSDSDSMVSYDFTPSELSFNPATSQPENGDGASLGRQRSSSASRKGGPLNSNPLYEHNEDEDVPPVPPLPGHIGGLTSSVSIQDYAVKPAKRVLSSRGGDSLYQGSARGDGNMSTSWRAQLRERHEATLLMELGDGFKKFVLDPEIVTSYTEASPSSPPETVPHSDVTLRHKPIIPLYARPGLAAKLPKTNSTTNLHFVAAAPIAPIHIYNHERAYHHNEAVNTHPAAPFYGDVVAIGFVSQTPAEVAPVVGTGPPPEPPIADIAAEDRAAAARIRVERRKKQAEMLKHAKRIRTSAEAKSSAPGALKRRFWNDVSVQEVDGALQVHLDSRPLRHPNTKEIIRLPPSKQHLASALAIEWDLITSAEQATKQHLIPLTSLICRAVDIAADDAANDGAIREHVANTLMRYLDTDAMLCWAPPAGATDTRNDAGESLRDVQKRTADAVVGALTGRVWPGIEITPVLDGHSIVPQRQAEGVREVVQGWVMGLDAWELTGLERAVLAGKSLLGAARLVVEWSEGPVGEYRDKNGKGGKFGVEEAATALSLEVTWQTGAWGEVEDTHDVEKEDLRRQLGSVVLLVSGTNRKYLGGVLIEIWGVFGDGPSQIYNTYAPLTILRRGLFLLFAYRPFDQLIFADSMVSESSEDARLILATPLDNALAELGLFPPLYTHDSGKAQICFLQIQGGEYT</sequence>
<feature type="region of interest" description="Disordered" evidence="7">
    <location>
        <begin position="746"/>
        <end position="770"/>
    </location>
</feature>
<evidence type="ECO:0000313" key="8">
    <source>
        <dbReference type="EMBL" id="UQC83359.1"/>
    </source>
</evidence>
<feature type="compositionally biased region" description="Low complexity" evidence="7">
    <location>
        <begin position="1189"/>
        <end position="1204"/>
    </location>
</feature>
<dbReference type="Gene3D" id="1.10.3580.10">
    <property type="entry name" value="ATP12 ATPase"/>
    <property type="match status" value="1"/>
</dbReference>
<dbReference type="SUPFAM" id="SSF48371">
    <property type="entry name" value="ARM repeat"/>
    <property type="match status" value="1"/>
</dbReference>
<dbReference type="GO" id="GO:0005886">
    <property type="term" value="C:plasma membrane"/>
    <property type="evidence" value="ECO:0007669"/>
    <property type="project" value="TreeGrafter"/>
</dbReference>
<dbReference type="RefSeq" id="XP_049144978.1">
    <property type="nucleotide sequence ID" value="XM_049287835.1"/>
</dbReference>
<dbReference type="Pfam" id="PF07542">
    <property type="entry name" value="ATP12"/>
    <property type="match status" value="1"/>
</dbReference>
<dbReference type="InterPro" id="IPR011419">
    <property type="entry name" value="ATP12_ATP_synth-F1-assembly"/>
</dbReference>
<organism evidence="8 9">
    <name type="scientific">Colletotrichum lupini</name>
    <dbReference type="NCBI Taxonomy" id="145971"/>
    <lineage>
        <taxon>Eukaryota</taxon>
        <taxon>Fungi</taxon>
        <taxon>Dikarya</taxon>
        <taxon>Ascomycota</taxon>
        <taxon>Pezizomycotina</taxon>
        <taxon>Sordariomycetes</taxon>
        <taxon>Hypocreomycetidae</taxon>
        <taxon>Glomerellales</taxon>
        <taxon>Glomerellaceae</taxon>
        <taxon>Colletotrichum</taxon>
        <taxon>Colletotrichum acutatum species complex</taxon>
    </lineage>
</organism>
<feature type="compositionally biased region" description="Polar residues" evidence="7">
    <location>
        <begin position="1247"/>
        <end position="1259"/>
    </location>
</feature>
<dbReference type="EMBL" id="CP019476">
    <property type="protein sequence ID" value="UQC83359.1"/>
    <property type="molecule type" value="Genomic_DNA"/>
</dbReference>
<keyword evidence="4" id="KW-0809">Transit peptide</keyword>
<dbReference type="Pfam" id="PF21072">
    <property type="entry name" value="EFR3"/>
    <property type="match status" value="1"/>
</dbReference>
<keyword evidence="9" id="KW-1185">Reference proteome</keyword>
<dbReference type="InterPro" id="IPR023335">
    <property type="entry name" value="ATP12_ortho_dom_sf"/>
</dbReference>
<name>A0A9Q8STN8_9PEZI</name>
<comment type="similarity">
    <text evidence="3">Belongs to the EFR3 family.</text>
</comment>
<comment type="similarity">
    <text evidence="2">Belongs to the ATP12 family.</text>
</comment>
<feature type="compositionally biased region" description="Polar residues" evidence="7">
    <location>
        <begin position="1155"/>
        <end position="1174"/>
    </location>
</feature>
<feature type="region of interest" description="Disordered" evidence="7">
    <location>
        <begin position="856"/>
        <end position="895"/>
    </location>
</feature>
<dbReference type="KEGG" id="clup:CLUP02_08854"/>
<feature type="compositionally biased region" description="Polar residues" evidence="7">
    <location>
        <begin position="1126"/>
        <end position="1139"/>
    </location>
</feature>
<dbReference type="PANTHER" id="PTHR47766:SF1">
    <property type="entry name" value="PROTEIN EFR3"/>
    <property type="match status" value="1"/>
</dbReference>
<feature type="region of interest" description="Disordered" evidence="7">
    <location>
        <begin position="1126"/>
        <end position="1204"/>
    </location>
</feature>
<dbReference type="Proteomes" id="UP000830671">
    <property type="component" value="Chromosome 4"/>
</dbReference>
<evidence type="ECO:0000256" key="3">
    <source>
        <dbReference type="ARBA" id="ARBA00010216"/>
    </source>
</evidence>
<keyword evidence="6" id="KW-0143">Chaperone</keyword>
<evidence type="ECO:0008006" key="10">
    <source>
        <dbReference type="Google" id="ProtNLM"/>
    </source>
</evidence>
<dbReference type="Gene3D" id="3.30.2180.10">
    <property type="entry name" value="ATP12-like"/>
    <property type="match status" value="1"/>
</dbReference>
<gene>
    <name evidence="8" type="ORF">CLUP02_08854</name>
</gene>
<evidence type="ECO:0000313" key="9">
    <source>
        <dbReference type="Proteomes" id="UP000830671"/>
    </source>
</evidence>
<keyword evidence="5" id="KW-0496">Mitochondrion</keyword>
<evidence type="ECO:0000256" key="4">
    <source>
        <dbReference type="ARBA" id="ARBA00022946"/>
    </source>
</evidence>
<dbReference type="InterPro" id="IPR016024">
    <property type="entry name" value="ARM-type_fold"/>
</dbReference>
<evidence type="ECO:0000256" key="1">
    <source>
        <dbReference type="ARBA" id="ARBA00004173"/>
    </source>
</evidence>
<dbReference type="InterPro" id="IPR042272">
    <property type="entry name" value="ATP12_ATP_synth-F1-assembly_N"/>
</dbReference>
<feature type="region of interest" description="Disordered" evidence="7">
    <location>
        <begin position="1063"/>
        <end position="1099"/>
    </location>
</feature>
<evidence type="ECO:0000256" key="5">
    <source>
        <dbReference type="ARBA" id="ARBA00023128"/>
    </source>
</evidence>
<accession>A0A9Q8STN8</accession>
<dbReference type="InterPro" id="IPR039786">
    <property type="entry name" value="EFR3"/>
</dbReference>
<evidence type="ECO:0000256" key="7">
    <source>
        <dbReference type="SAM" id="MobiDB-lite"/>
    </source>
</evidence>